<evidence type="ECO:0000256" key="2">
    <source>
        <dbReference type="ARBA" id="ARBA00022679"/>
    </source>
</evidence>
<sequence length="283" mass="31506">MPRAVVDRELLGCPISGGSAMAAIDTALSLKERLVARRCFFLGAPFDLMSRSTVLRLLEDNPPERSFRYVVTPNVDYVVRMSRDAELRRYVAGAWLSLCDSRPIRTLARLMSIRLPLVTGSDLTADLFRSVVSAGDAVTIVAANEEVVVRMRSAYPQLTFHAIVPPYGVRSNPEALQACVEFVAQARSRFVFLAIGSPQSDMIAHQLSCHPHATGLGLNVGAGLEFLVGTKRRAPIWMQRSGLEWAHRLLRDPKRLWRRYVFSVIPLAKLFSHELLGRSARHG</sequence>
<reference evidence="3 4" key="1">
    <citation type="submission" date="2020-11" db="EMBL/GenBank/DDBJ databases">
        <authorList>
            <person name="Lassalle F."/>
        </authorList>
    </citation>
    <scope>NUCLEOTIDE SEQUENCE [LARGE SCALE GENOMIC DNA]</scope>
    <source>
        <strain evidence="3 4">AB21</strain>
    </source>
</reference>
<protein>
    <submittedName>
        <fullName evidence="3">Glycosyltransferase</fullName>
    </submittedName>
</protein>
<organism evidence="3 4">
    <name type="scientific">Pseudorhizobium halotolerans</name>
    <dbReference type="NCBI Taxonomy" id="1233081"/>
    <lineage>
        <taxon>Bacteria</taxon>
        <taxon>Pseudomonadati</taxon>
        <taxon>Pseudomonadota</taxon>
        <taxon>Alphaproteobacteria</taxon>
        <taxon>Hyphomicrobiales</taxon>
        <taxon>Rhizobiaceae</taxon>
        <taxon>Rhizobium/Agrobacterium group</taxon>
        <taxon>Pseudorhizobium</taxon>
    </lineage>
</organism>
<name>A0ABM8PWU2_9HYPH</name>
<dbReference type="InterPro" id="IPR004629">
    <property type="entry name" value="WecG_TagA_CpsF"/>
</dbReference>
<dbReference type="EMBL" id="CABFWE030000011">
    <property type="protein sequence ID" value="CAD7052318.1"/>
    <property type="molecule type" value="Genomic_DNA"/>
</dbReference>
<keyword evidence="1" id="KW-0328">Glycosyltransferase</keyword>
<keyword evidence="4" id="KW-1185">Reference proteome</keyword>
<evidence type="ECO:0000313" key="4">
    <source>
        <dbReference type="Proteomes" id="UP000601041"/>
    </source>
</evidence>
<dbReference type="PANTHER" id="PTHR34136:SF1">
    <property type="entry name" value="UDP-N-ACETYL-D-MANNOSAMINURONIC ACID TRANSFERASE"/>
    <property type="match status" value="1"/>
</dbReference>
<keyword evidence="2" id="KW-0808">Transferase</keyword>
<dbReference type="NCBIfam" id="TIGR00696">
    <property type="entry name" value="wecG_tagA_cpsF"/>
    <property type="match status" value="1"/>
</dbReference>
<proteinExistence type="predicted"/>
<gene>
    <name evidence="3" type="ORF">RHAB21_04430</name>
</gene>
<accession>A0ABM8PWU2</accession>
<evidence type="ECO:0000313" key="3">
    <source>
        <dbReference type="EMBL" id="CAD7052318.1"/>
    </source>
</evidence>
<comment type="caution">
    <text evidence="3">The sequence shown here is derived from an EMBL/GenBank/DDBJ whole genome shotgun (WGS) entry which is preliminary data.</text>
</comment>
<evidence type="ECO:0000256" key="1">
    <source>
        <dbReference type="ARBA" id="ARBA00022676"/>
    </source>
</evidence>
<dbReference type="Proteomes" id="UP000601041">
    <property type="component" value="Unassembled WGS sequence"/>
</dbReference>
<dbReference type="CDD" id="cd06533">
    <property type="entry name" value="Glyco_transf_WecG_TagA"/>
    <property type="match status" value="1"/>
</dbReference>
<dbReference type="PANTHER" id="PTHR34136">
    <property type="match status" value="1"/>
</dbReference>
<dbReference type="Pfam" id="PF03808">
    <property type="entry name" value="Glyco_tran_WecG"/>
    <property type="match status" value="1"/>
</dbReference>